<proteinExistence type="predicted"/>
<feature type="transmembrane region" description="Helical" evidence="7">
    <location>
        <begin position="234"/>
        <end position="256"/>
    </location>
</feature>
<feature type="transmembrane region" description="Helical" evidence="7">
    <location>
        <begin position="301"/>
        <end position="317"/>
    </location>
</feature>
<evidence type="ECO:0000313" key="9">
    <source>
        <dbReference type="EMBL" id="RZI46463.1"/>
    </source>
</evidence>
<feature type="transmembrane region" description="Helical" evidence="7">
    <location>
        <begin position="268"/>
        <end position="289"/>
    </location>
</feature>
<feature type="transmembrane region" description="Helical" evidence="7">
    <location>
        <begin position="12"/>
        <end position="36"/>
    </location>
</feature>
<keyword evidence="4 7" id="KW-0812">Transmembrane</keyword>
<feature type="transmembrane region" description="Helical" evidence="7">
    <location>
        <begin position="110"/>
        <end position="137"/>
    </location>
</feature>
<protein>
    <submittedName>
        <fullName evidence="9">MFS transporter</fullName>
    </submittedName>
</protein>
<feature type="transmembrane region" description="Helical" evidence="7">
    <location>
        <begin position="386"/>
        <end position="405"/>
    </location>
</feature>
<feature type="transmembrane region" description="Helical" evidence="7">
    <location>
        <begin position="83"/>
        <end position="104"/>
    </location>
</feature>
<sequence length="433" mass="48200">MASLTRQQKEAIGLLQIGTFLEYFDLMLYVHMAVLLNELFFPAADPHTASLVAAFAFCSTYVLRPFGALLFGYIGDNIGRRTTVIITTMMMSTSCIVMATVPTYAQIGIFATWIVTACRIIQGMSSMGEIMGAIVYITESTTPPAQYTGVASIILASSVGGAVALAIANLVTHCGMNWRIAFWIGAVIAVVGSLARTRLRETPEFISHLQKKRERKKLQKSSVPVSHTNRRDMLAYFCTECSYPFVFYVAFIYFNPTLKSLGYSSEDIIFHNFLLSLFQIAVYAILVYIVRYIHPIPILKFKSIFCFFIFCALPFLLHYSSSAWHIFVVQCLLLIGRGGTNPADPICISRFPIGKRFTLTNVNYASSRALMHIISSFGLVYLSGIFGHYALAILGIPIFLAYIWGARHFESLEKLQSKAIFKALEVAPHVHAA</sequence>
<dbReference type="EMBL" id="SCFB01000004">
    <property type="protein sequence ID" value="RZI46463.1"/>
    <property type="molecule type" value="Genomic_DNA"/>
</dbReference>
<dbReference type="AlphaFoldDB" id="A0A4Q7DI56"/>
<feature type="domain" description="Major facilitator superfamily (MFS) profile" evidence="8">
    <location>
        <begin position="11"/>
        <end position="433"/>
    </location>
</feature>
<evidence type="ECO:0000313" key="10">
    <source>
        <dbReference type="Proteomes" id="UP000293550"/>
    </source>
</evidence>
<organism evidence="9 10">
    <name type="scientific">Candidatus Finniella inopinata</name>
    <dbReference type="NCBI Taxonomy" id="1696036"/>
    <lineage>
        <taxon>Bacteria</taxon>
        <taxon>Pseudomonadati</taxon>
        <taxon>Pseudomonadota</taxon>
        <taxon>Alphaproteobacteria</taxon>
        <taxon>Holosporales</taxon>
        <taxon>Candidatus Paracaedibacteraceae</taxon>
        <taxon>Candidatus Finniella</taxon>
    </lineage>
</organism>
<evidence type="ECO:0000256" key="7">
    <source>
        <dbReference type="SAM" id="Phobius"/>
    </source>
</evidence>
<keyword evidence="3" id="KW-1003">Cell membrane</keyword>
<dbReference type="RefSeq" id="WP_130153567.1">
    <property type="nucleotide sequence ID" value="NZ_SCFB01000004.1"/>
</dbReference>
<dbReference type="PROSITE" id="PS50850">
    <property type="entry name" value="MFS"/>
    <property type="match status" value="1"/>
</dbReference>
<comment type="subcellular location">
    <subcellularLocation>
        <location evidence="1">Cell membrane</location>
        <topology evidence="1">Multi-pass membrane protein</topology>
    </subcellularLocation>
</comment>
<evidence type="ECO:0000256" key="3">
    <source>
        <dbReference type="ARBA" id="ARBA00022475"/>
    </source>
</evidence>
<keyword evidence="10" id="KW-1185">Reference proteome</keyword>
<evidence type="ECO:0000256" key="5">
    <source>
        <dbReference type="ARBA" id="ARBA00022989"/>
    </source>
</evidence>
<evidence type="ECO:0000256" key="2">
    <source>
        <dbReference type="ARBA" id="ARBA00022448"/>
    </source>
</evidence>
<accession>A0A4Q7DI56</accession>
<dbReference type="Pfam" id="PF07690">
    <property type="entry name" value="MFS_1"/>
    <property type="match status" value="1"/>
</dbReference>
<dbReference type="PANTHER" id="PTHR43045:SF1">
    <property type="entry name" value="SHIKIMATE TRANSPORTER"/>
    <property type="match status" value="1"/>
</dbReference>
<dbReference type="InterPro" id="IPR036259">
    <property type="entry name" value="MFS_trans_sf"/>
</dbReference>
<feature type="transmembrane region" description="Helical" evidence="7">
    <location>
        <begin position="48"/>
        <end position="71"/>
    </location>
</feature>
<dbReference type="PANTHER" id="PTHR43045">
    <property type="entry name" value="SHIKIMATE TRANSPORTER"/>
    <property type="match status" value="1"/>
</dbReference>
<dbReference type="InterPro" id="IPR011701">
    <property type="entry name" value="MFS"/>
</dbReference>
<feature type="transmembrane region" description="Helical" evidence="7">
    <location>
        <begin position="176"/>
        <end position="195"/>
    </location>
</feature>
<evidence type="ECO:0000256" key="4">
    <source>
        <dbReference type="ARBA" id="ARBA00022692"/>
    </source>
</evidence>
<dbReference type="OrthoDB" id="9783227at2"/>
<feature type="transmembrane region" description="Helical" evidence="7">
    <location>
        <begin position="149"/>
        <end position="170"/>
    </location>
</feature>
<dbReference type="InterPro" id="IPR020846">
    <property type="entry name" value="MFS_dom"/>
</dbReference>
<evidence type="ECO:0000256" key="6">
    <source>
        <dbReference type="ARBA" id="ARBA00023136"/>
    </source>
</evidence>
<name>A0A4Q7DI56_9PROT</name>
<evidence type="ECO:0000259" key="8">
    <source>
        <dbReference type="PROSITE" id="PS50850"/>
    </source>
</evidence>
<keyword evidence="2" id="KW-0813">Transport</keyword>
<gene>
    <name evidence="9" type="ORF">EQU50_02445</name>
</gene>
<dbReference type="Proteomes" id="UP000293550">
    <property type="component" value="Unassembled WGS sequence"/>
</dbReference>
<keyword evidence="6 7" id="KW-0472">Membrane</keyword>
<dbReference type="GO" id="GO:0005886">
    <property type="term" value="C:plasma membrane"/>
    <property type="evidence" value="ECO:0007669"/>
    <property type="project" value="UniProtKB-SubCell"/>
</dbReference>
<dbReference type="SUPFAM" id="SSF103473">
    <property type="entry name" value="MFS general substrate transporter"/>
    <property type="match status" value="1"/>
</dbReference>
<comment type="caution">
    <text evidence="9">The sequence shown here is derived from an EMBL/GenBank/DDBJ whole genome shotgun (WGS) entry which is preliminary data.</text>
</comment>
<dbReference type="GO" id="GO:0022857">
    <property type="term" value="F:transmembrane transporter activity"/>
    <property type="evidence" value="ECO:0007669"/>
    <property type="project" value="InterPro"/>
</dbReference>
<keyword evidence="5 7" id="KW-1133">Transmembrane helix</keyword>
<dbReference type="Gene3D" id="1.20.1250.20">
    <property type="entry name" value="MFS general substrate transporter like domains"/>
    <property type="match status" value="2"/>
</dbReference>
<reference evidence="9 10" key="1">
    <citation type="submission" date="2018-10" db="EMBL/GenBank/DDBJ databases">
        <title>An updated phylogeny of the Alphaproteobacteria reveals that the parasitic Rickettsiales and Holosporales have independent origins.</title>
        <authorList>
            <person name="Munoz-Gomez S.A."/>
            <person name="Hess S."/>
            <person name="Burger G."/>
            <person name="Lang B.F."/>
            <person name="Susko E."/>
            <person name="Slamovits C.H."/>
            <person name="Roger A.J."/>
        </authorList>
    </citation>
    <scope>NUCLEOTIDE SEQUENCE [LARGE SCALE GENOMIC DNA]</scope>
    <source>
        <strain evidence="9">HOLO01</strain>
    </source>
</reference>
<evidence type="ECO:0000256" key="1">
    <source>
        <dbReference type="ARBA" id="ARBA00004651"/>
    </source>
</evidence>